<dbReference type="InterPro" id="IPR001173">
    <property type="entry name" value="Glyco_trans_2-like"/>
</dbReference>
<dbReference type="Proteomes" id="UP000293764">
    <property type="component" value="Unassembled WGS sequence"/>
</dbReference>
<dbReference type="PANTHER" id="PTHR43179:SF12">
    <property type="entry name" value="GALACTOFURANOSYLTRANSFERASE GLFT2"/>
    <property type="match status" value="1"/>
</dbReference>
<evidence type="ECO:0000256" key="2">
    <source>
        <dbReference type="ARBA" id="ARBA00006739"/>
    </source>
</evidence>
<feature type="domain" description="Glycosyltransferase 2-like" evidence="5">
    <location>
        <begin position="9"/>
        <end position="133"/>
    </location>
</feature>
<gene>
    <name evidence="6" type="ORF">EUA98_11915</name>
</gene>
<dbReference type="InterPro" id="IPR029044">
    <property type="entry name" value="Nucleotide-diphossugar_trans"/>
</dbReference>
<accession>A0A4Q5MY86</accession>
<comment type="similarity">
    <text evidence="2">Belongs to the glycosyltransferase 2 family.</text>
</comment>
<organism evidence="6 7">
    <name type="scientific">Pengzhenrongella frigida</name>
    <dbReference type="NCBI Taxonomy" id="1259133"/>
    <lineage>
        <taxon>Bacteria</taxon>
        <taxon>Bacillati</taxon>
        <taxon>Actinomycetota</taxon>
        <taxon>Actinomycetes</taxon>
        <taxon>Micrococcales</taxon>
        <taxon>Pengzhenrongella</taxon>
    </lineage>
</organism>
<dbReference type="PANTHER" id="PTHR43179">
    <property type="entry name" value="RHAMNOSYLTRANSFERASE WBBL"/>
    <property type="match status" value="1"/>
</dbReference>
<keyword evidence="7" id="KW-1185">Reference proteome</keyword>
<dbReference type="RefSeq" id="WP_130102912.1">
    <property type="nucleotide sequence ID" value="NZ_SDWW01000027.1"/>
</dbReference>
<evidence type="ECO:0000313" key="6">
    <source>
        <dbReference type="EMBL" id="RYV50752.1"/>
    </source>
</evidence>
<evidence type="ECO:0000256" key="3">
    <source>
        <dbReference type="ARBA" id="ARBA00022676"/>
    </source>
</evidence>
<evidence type="ECO:0000313" key="7">
    <source>
        <dbReference type="Proteomes" id="UP000293764"/>
    </source>
</evidence>
<reference evidence="6 7" key="1">
    <citation type="submission" date="2019-01" db="EMBL/GenBank/DDBJ databases">
        <title>Novel species of Cellulomonas.</title>
        <authorList>
            <person name="Liu Q."/>
            <person name="Xin Y.-H."/>
        </authorList>
    </citation>
    <scope>NUCLEOTIDE SEQUENCE [LARGE SCALE GENOMIC DNA]</scope>
    <source>
        <strain evidence="6 7">HLT2-17</strain>
    </source>
</reference>
<dbReference type="GO" id="GO:0016757">
    <property type="term" value="F:glycosyltransferase activity"/>
    <property type="evidence" value="ECO:0007669"/>
    <property type="project" value="UniProtKB-KW"/>
</dbReference>
<dbReference type="EMBL" id="SDWW01000027">
    <property type="protein sequence ID" value="RYV50752.1"/>
    <property type="molecule type" value="Genomic_DNA"/>
</dbReference>
<dbReference type="OrthoDB" id="9797391at2"/>
<dbReference type="Pfam" id="PF00535">
    <property type="entry name" value="Glycos_transf_2"/>
    <property type="match status" value="1"/>
</dbReference>
<sequence>MQRTLTSASVVIATYNRPDHVRTCLEHLLRQTQVPEAILVVDASPGADTRAVVEEFDGVRYLRNDLGAGSTATSRAIGVAEVTSDVVAFLDDDAYAAPTWLAELTRRYADPRVGAVGGRALNGQPGEEVDGADTIGLLRADGTLTGFFAADPGADVDVDHMLGANMSVRRGAVLEVGGIHDHYPGTCLREETDIALRLRLAGYRIVFTPDAVVVHVAGPYAKGRRFDLRYSYYAQRNHVVLLARTVGVRDVRFRRYLVVAGRAAGGELGYAARALGRRHRQEDGSIVRGVGNGVARFFVTLGGVAGGLGATTRITLAEGPLRRPEVVAEVPSAS</sequence>
<dbReference type="SUPFAM" id="SSF53448">
    <property type="entry name" value="Nucleotide-diphospho-sugar transferases"/>
    <property type="match status" value="1"/>
</dbReference>
<protein>
    <submittedName>
        <fullName evidence="6">Glycosyltransferase family 2 protein</fullName>
    </submittedName>
</protein>
<keyword evidence="3" id="KW-0328">Glycosyltransferase</keyword>
<proteinExistence type="inferred from homology"/>
<comment type="pathway">
    <text evidence="1">Cell wall biogenesis; cell wall polysaccharide biosynthesis.</text>
</comment>
<evidence type="ECO:0000259" key="5">
    <source>
        <dbReference type="Pfam" id="PF00535"/>
    </source>
</evidence>
<comment type="caution">
    <text evidence="6">The sequence shown here is derived from an EMBL/GenBank/DDBJ whole genome shotgun (WGS) entry which is preliminary data.</text>
</comment>
<keyword evidence="4 6" id="KW-0808">Transferase</keyword>
<evidence type="ECO:0000256" key="1">
    <source>
        <dbReference type="ARBA" id="ARBA00004776"/>
    </source>
</evidence>
<dbReference type="Gene3D" id="3.90.550.10">
    <property type="entry name" value="Spore Coat Polysaccharide Biosynthesis Protein SpsA, Chain A"/>
    <property type="match status" value="1"/>
</dbReference>
<evidence type="ECO:0000256" key="4">
    <source>
        <dbReference type="ARBA" id="ARBA00022679"/>
    </source>
</evidence>
<name>A0A4Q5MY86_9MICO</name>
<dbReference type="AlphaFoldDB" id="A0A4Q5MY86"/>